<accession>A0AAN7QE21</accession>
<evidence type="ECO:0000313" key="3">
    <source>
        <dbReference type="Proteomes" id="UP001345219"/>
    </source>
</evidence>
<keyword evidence="3" id="KW-1185">Reference proteome</keyword>
<keyword evidence="1" id="KW-0812">Transmembrane</keyword>
<comment type="caution">
    <text evidence="2">The sequence shown here is derived from an EMBL/GenBank/DDBJ whole genome shotgun (WGS) entry which is preliminary data.</text>
</comment>
<evidence type="ECO:0000256" key="1">
    <source>
        <dbReference type="SAM" id="Phobius"/>
    </source>
</evidence>
<gene>
    <name evidence="2" type="ORF">SAY87_030159</name>
</gene>
<reference evidence="2 3" key="1">
    <citation type="journal article" date="2023" name="Hortic Res">
        <title>Pangenome of water caltrop reveals structural variations and asymmetric subgenome divergence after allopolyploidization.</title>
        <authorList>
            <person name="Zhang X."/>
            <person name="Chen Y."/>
            <person name="Wang L."/>
            <person name="Yuan Y."/>
            <person name="Fang M."/>
            <person name="Shi L."/>
            <person name="Lu R."/>
            <person name="Comes H.P."/>
            <person name="Ma Y."/>
            <person name="Chen Y."/>
            <person name="Huang G."/>
            <person name="Zhou Y."/>
            <person name="Zheng Z."/>
            <person name="Qiu Y."/>
        </authorList>
    </citation>
    <scope>NUCLEOTIDE SEQUENCE [LARGE SCALE GENOMIC DNA]</scope>
    <source>
        <tissue evidence="2">Roots</tissue>
    </source>
</reference>
<protein>
    <submittedName>
        <fullName evidence="2">Uncharacterized protein</fullName>
    </submittedName>
</protein>
<sequence>MKKEGLVMLKHAPWNCSSKLQKLICDLCKLFLYYSLHSARRLAMATTRPEEQEIVLLGWMFTGLHFPGFGFLLLLLLLQEDAMLVQLAILYG</sequence>
<organism evidence="2 3">
    <name type="scientific">Trapa incisa</name>
    <dbReference type="NCBI Taxonomy" id="236973"/>
    <lineage>
        <taxon>Eukaryota</taxon>
        <taxon>Viridiplantae</taxon>
        <taxon>Streptophyta</taxon>
        <taxon>Embryophyta</taxon>
        <taxon>Tracheophyta</taxon>
        <taxon>Spermatophyta</taxon>
        <taxon>Magnoliopsida</taxon>
        <taxon>eudicotyledons</taxon>
        <taxon>Gunneridae</taxon>
        <taxon>Pentapetalae</taxon>
        <taxon>rosids</taxon>
        <taxon>malvids</taxon>
        <taxon>Myrtales</taxon>
        <taxon>Lythraceae</taxon>
        <taxon>Trapa</taxon>
    </lineage>
</organism>
<keyword evidence="1" id="KW-0472">Membrane</keyword>
<dbReference type="Proteomes" id="UP001345219">
    <property type="component" value="Chromosome 23"/>
</dbReference>
<keyword evidence="1" id="KW-1133">Transmembrane helix</keyword>
<evidence type="ECO:0000313" key="2">
    <source>
        <dbReference type="EMBL" id="KAK4762275.1"/>
    </source>
</evidence>
<dbReference type="AlphaFoldDB" id="A0AAN7QE21"/>
<feature type="transmembrane region" description="Helical" evidence="1">
    <location>
        <begin position="54"/>
        <end position="78"/>
    </location>
</feature>
<name>A0AAN7QE21_9MYRT</name>
<dbReference type="EMBL" id="JAXIOK010000009">
    <property type="protein sequence ID" value="KAK4762275.1"/>
    <property type="molecule type" value="Genomic_DNA"/>
</dbReference>
<proteinExistence type="predicted"/>